<organism evidence="2 3">
    <name type="scientific">Ulvibacter litoralis</name>
    <dbReference type="NCBI Taxonomy" id="227084"/>
    <lineage>
        <taxon>Bacteria</taxon>
        <taxon>Pseudomonadati</taxon>
        <taxon>Bacteroidota</taxon>
        <taxon>Flavobacteriia</taxon>
        <taxon>Flavobacteriales</taxon>
        <taxon>Flavobacteriaceae</taxon>
        <taxon>Ulvibacter</taxon>
    </lineage>
</organism>
<dbReference type="InterPro" id="IPR046748">
    <property type="entry name" value="HipA_2"/>
</dbReference>
<evidence type="ECO:0000313" key="2">
    <source>
        <dbReference type="EMBL" id="SDF13002.1"/>
    </source>
</evidence>
<dbReference type="OrthoDB" id="1092050at2"/>
<accession>A0A1G7IJV5</accession>
<protein>
    <recommendedName>
        <fullName evidence="1">HipA-like kinase domain-containing protein</fullName>
    </recommendedName>
</protein>
<dbReference type="AlphaFoldDB" id="A0A1G7IJV5"/>
<gene>
    <name evidence="2" type="ORF">SAMN05421855_10650</name>
</gene>
<name>A0A1G7IJV5_9FLAO</name>
<evidence type="ECO:0000259" key="1">
    <source>
        <dbReference type="Pfam" id="PF20613"/>
    </source>
</evidence>
<dbReference type="RefSeq" id="WP_093145138.1">
    <property type="nucleotide sequence ID" value="NZ_BMWO01000006.1"/>
</dbReference>
<dbReference type="EMBL" id="FNBA01000006">
    <property type="protein sequence ID" value="SDF13002.1"/>
    <property type="molecule type" value="Genomic_DNA"/>
</dbReference>
<evidence type="ECO:0000313" key="3">
    <source>
        <dbReference type="Proteomes" id="UP000199321"/>
    </source>
</evidence>
<feature type="domain" description="HipA-like kinase" evidence="1">
    <location>
        <begin position="23"/>
        <end position="172"/>
    </location>
</feature>
<reference evidence="2 3" key="1">
    <citation type="submission" date="2016-10" db="EMBL/GenBank/DDBJ databases">
        <authorList>
            <person name="de Groot N.N."/>
        </authorList>
    </citation>
    <scope>NUCLEOTIDE SEQUENCE [LARGE SCALE GENOMIC DNA]</scope>
    <source>
        <strain evidence="2 3">DSM 16195</strain>
    </source>
</reference>
<sequence>MIERKVSLFKSDYMFTTGDIPILITCTDLSDWICKHGRDSVSPLVNEIMGSSFAQNWNLRTPPICLIDVKADHIPTQYAPRLQPFFFNKPCFGSSLLKGGQVIDKTMLPSFIKSSFKRKILNKNDLLKIALFDIWIGNEDRHHGNSNLILDQTQKGEYYFNVFDHGAIFNTSGLRHGIDLITDNESLISSELVKILFGSVNNLTEIVDNIVQDFYLCTQSCEQDLNTILLKIPLEWDFNLIQFEDLLRDNIFNDDWYSQCEQHFRELIQTNLYNK</sequence>
<dbReference type="Pfam" id="PF20613">
    <property type="entry name" value="HipA_2"/>
    <property type="match status" value="1"/>
</dbReference>
<dbReference type="Proteomes" id="UP000199321">
    <property type="component" value="Unassembled WGS sequence"/>
</dbReference>
<dbReference type="Gene3D" id="1.10.1070.20">
    <property type="match status" value="1"/>
</dbReference>
<keyword evidence="3" id="KW-1185">Reference proteome</keyword>
<proteinExistence type="predicted"/>